<keyword evidence="3" id="KW-1185">Reference proteome</keyword>
<protein>
    <submittedName>
        <fullName evidence="2">Uncharacterized protein</fullName>
    </submittedName>
</protein>
<feature type="signal peptide" evidence="1">
    <location>
        <begin position="1"/>
        <end position="21"/>
    </location>
</feature>
<organism evidence="2 3">
    <name type="scientific">Caenispirillum bisanense</name>
    <dbReference type="NCBI Taxonomy" id="414052"/>
    <lineage>
        <taxon>Bacteria</taxon>
        <taxon>Pseudomonadati</taxon>
        <taxon>Pseudomonadota</taxon>
        <taxon>Alphaproteobacteria</taxon>
        <taxon>Rhodospirillales</taxon>
        <taxon>Novispirillaceae</taxon>
        <taxon>Caenispirillum</taxon>
    </lineage>
</organism>
<dbReference type="RefSeq" id="WP_097280076.1">
    <property type="nucleotide sequence ID" value="NZ_OCNJ01000006.1"/>
</dbReference>
<gene>
    <name evidence="2" type="ORF">SAMN05421508_106330</name>
</gene>
<evidence type="ECO:0000256" key="1">
    <source>
        <dbReference type="SAM" id="SignalP"/>
    </source>
</evidence>
<evidence type="ECO:0000313" key="3">
    <source>
        <dbReference type="Proteomes" id="UP000219621"/>
    </source>
</evidence>
<proteinExistence type="predicted"/>
<sequence>MTAAVALAAVAAAVGAGPVVAQAPAVAFEPVPGLDVVDQVVTALAFEPDPAFAALLLEAAVLHLDGADPAVLAELLDAVLLSLPEDAARRLAPALVAQLAGRDADLLADLAAAAAPVLGVEAMDLGAAAHRLSAPVAAVPWAGGHRTGTTPTAVLRAEIPLSGIEPLPLDTLVPQAAADLDLTWWVERFLEVLPYLTQADLQGIATLWGLTPEDLLALQDWLAVQGIDLPAAPAPAPLPLPPPDPGLTASPW</sequence>
<reference evidence="2 3" key="1">
    <citation type="submission" date="2017-09" db="EMBL/GenBank/DDBJ databases">
        <authorList>
            <person name="Ehlers B."/>
            <person name="Leendertz F.H."/>
        </authorList>
    </citation>
    <scope>NUCLEOTIDE SEQUENCE [LARGE SCALE GENOMIC DNA]</scope>
    <source>
        <strain evidence="2 3">USBA 140</strain>
    </source>
</reference>
<keyword evidence="1" id="KW-0732">Signal</keyword>
<evidence type="ECO:0000313" key="2">
    <source>
        <dbReference type="EMBL" id="SOD97207.1"/>
    </source>
</evidence>
<name>A0A286GNU2_9PROT</name>
<dbReference type="EMBL" id="OCNJ01000006">
    <property type="protein sequence ID" value="SOD97207.1"/>
    <property type="molecule type" value="Genomic_DNA"/>
</dbReference>
<feature type="chain" id="PRO_5012741600" evidence="1">
    <location>
        <begin position="22"/>
        <end position="252"/>
    </location>
</feature>
<dbReference type="AlphaFoldDB" id="A0A286GNU2"/>
<accession>A0A286GNU2</accession>
<dbReference type="Proteomes" id="UP000219621">
    <property type="component" value="Unassembled WGS sequence"/>
</dbReference>